<keyword evidence="3" id="KW-0488">Methylation</keyword>
<dbReference type="InterPro" id="IPR045584">
    <property type="entry name" value="Pilin-like"/>
</dbReference>
<evidence type="ECO:0000256" key="5">
    <source>
        <dbReference type="ARBA" id="ARBA00022692"/>
    </source>
</evidence>
<evidence type="ECO:0000256" key="6">
    <source>
        <dbReference type="ARBA" id="ARBA00022989"/>
    </source>
</evidence>
<evidence type="ECO:0000256" key="3">
    <source>
        <dbReference type="ARBA" id="ARBA00022481"/>
    </source>
</evidence>
<dbReference type="NCBIfam" id="TIGR02532">
    <property type="entry name" value="IV_pilin_GFxxxE"/>
    <property type="match status" value="1"/>
</dbReference>
<comment type="subcellular location">
    <subcellularLocation>
        <location evidence="1">Cell inner membrane</location>
        <topology evidence="1">Single-pass membrane protein</topology>
    </subcellularLocation>
</comment>
<proteinExistence type="predicted"/>
<protein>
    <submittedName>
        <fullName evidence="10">Type IV pilus biogenesis protein</fullName>
    </submittedName>
</protein>
<evidence type="ECO:0000256" key="4">
    <source>
        <dbReference type="ARBA" id="ARBA00022519"/>
    </source>
</evidence>
<name>A0A0H4T5P7_9BACT</name>
<dbReference type="GO" id="GO:0005886">
    <property type="term" value="C:plasma membrane"/>
    <property type="evidence" value="ECO:0007669"/>
    <property type="project" value="UniProtKB-SubCell"/>
</dbReference>
<accession>A0A0H4T5P7</accession>
<evidence type="ECO:0000256" key="1">
    <source>
        <dbReference type="ARBA" id="ARBA00004377"/>
    </source>
</evidence>
<dbReference type="AlphaFoldDB" id="A0A0H4T5P7"/>
<dbReference type="GO" id="GO:0015627">
    <property type="term" value="C:type II protein secretion system complex"/>
    <property type="evidence" value="ECO:0007669"/>
    <property type="project" value="InterPro"/>
</dbReference>
<dbReference type="InterPro" id="IPR012902">
    <property type="entry name" value="N_methyl_site"/>
</dbReference>
<dbReference type="Pfam" id="PF07963">
    <property type="entry name" value="N_methyl"/>
    <property type="match status" value="1"/>
</dbReference>
<evidence type="ECO:0000313" key="10">
    <source>
        <dbReference type="EMBL" id="AKQ03021.1"/>
    </source>
</evidence>
<evidence type="ECO:0000256" key="7">
    <source>
        <dbReference type="ARBA" id="ARBA00023136"/>
    </source>
</evidence>
<dbReference type="SUPFAM" id="SSF54523">
    <property type="entry name" value="Pili subunits"/>
    <property type="match status" value="1"/>
</dbReference>
<evidence type="ECO:0000259" key="9">
    <source>
        <dbReference type="Pfam" id="PF12019"/>
    </source>
</evidence>
<keyword evidence="5 8" id="KW-0812">Transmembrane</keyword>
<reference evidence="10" key="1">
    <citation type="journal article" date="2015" name="ISME J.">
        <title>Aquifer environment selects for microbial species cohorts in sediment and groundwater.</title>
        <authorList>
            <person name="Hug L.A."/>
            <person name="Thomas B.C."/>
            <person name="Brown C.T."/>
            <person name="Frischkorn K.R."/>
            <person name="Williams K.H."/>
            <person name="Tringe S.G."/>
            <person name="Banfield J.F."/>
        </authorList>
    </citation>
    <scope>NUCLEOTIDE SEQUENCE</scope>
</reference>
<evidence type="ECO:0000256" key="2">
    <source>
        <dbReference type="ARBA" id="ARBA00022475"/>
    </source>
</evidence>
<dbReference type="EMBL" id="KT007007">
    <property type="protein sequence ID" value="AKQ03021.1"/>
    <property type="molecule type" value="Genomic_DNA"/>
</dbReference>
<feature type="domain" description="General secretion pathway GspH" evidence="9">
    <location>
        <begin position="49"/>
        <end position="151"/>
    </location>
</feature>
<organism evidence="10">
    <name type="scientific">uncultured bacterium Rifle_16ft_4_minimus_37862</name>
    <dbReference type="NCBI Taxonomy" id="1665157"/>
    <lineage>
        <taxon>Bacteria</taxon>
        <taxon>environmental samples</taxon>
    </lineage>
</organism>
<dbReference type="Gene3D" id="3.30.700.10">
    <property type="entry name" value="Glycoprotein, Type 4 Pilin"/>
    <property type="match status" value="1"/>
</dbReference>
<keyword evidence="4" id="KW-0997">Cell inner membrane</keyword>
<keyword evidence="7 8" id="KW-0472">Membrane</keyword>
<keyword evidence="2" id="KW-1003">Cell membrane</keyword>
<evidence type="ECO:0000256" key="8">
    <source>
        <dbReference type="SAM" id="Phobius"/>
    </source>
</evidence>
<keyword evidence="6 8" id="KW-1133">Transmembrane helix</keyword>
<feature type="transmembrane region" description="Helical" evidence="8">
    <location>
        <begin position="12"/>
        <end position="37"/>
    </location>
</feature>
<dbReference type="GO" id="GO:0015628">
    <property type="term" value="P:protein secretion by the type II secretion system"/>
    <property type="evidence" value="ECO:0007669"/>
    <property type="project" value="InterPro"/>
</dbReference>
<sequence length="156" mass="15896">MVPERIRALERGFTLAELLVVIVMIGVLSVLAAPSLISYWQASSVQAGAEELATAVNRGRQLAISRNTTVCVQVSSGSITLRTGSCGGTLFTGAGTTSAGLIPLTSGMQASFASGTSVVFTNLGAASTAATLRVTHPTTGKTRDVVVSASGQVRVQ</sequence>
<dbReference type="InterPro" id="IPR022346">
    <property type="entry name" value="T2SS_GspH"/>
</dbReference>
<dbReference type="Pfam" id="PF12019">
    <property type="entry name" value="GspH"/>
    <property type="match status" value="1"/>
</dbReference>